<dbReference type="CDD" id="cd04301">
    <property type="entry name" value="NAT_SF"/>
    <property type="match status" value="1"/>
</dbReference>
<dbReference type="InterPro" id="IPR000182">
    <property type="entry name" value="GNAT_dom"/>
</dbReference>
<evidence type="ECO:0000256" key="4">
    <source>
        <dbReference type="ARBA" id="ARBA00023315"/>
    </source>
</evidence>
<dbReference type="InterPro" id="IPR006464">
    <property type="entry name" value="AcTrfase_RimI/Ard1"/>
</dbReference>
<dbReference type="PANTHER" id="PTHR43420">
    <property type="entry name" value="ACETYLTRANSFERASE"/>
    <property type="match status" value="1"/>
</dbReference>
<reference evidence="6 7" key="1">
    <citation type="journal article" date="2013" name="Genome Announc.">
        <title>Draft Genome Sequence of Psychrobacter aquaticus Strain CMS 56T, Isolated from a Cyanobacterial Mat Sample Collected from Water Bodies in the McMurdo Dry Valley Region of Antarctica.</title>
        <authorList>
            <person name="Reddy G.S."/>
            <person name="Ara S."/>
            <person name="Singh A."/>
            <person name="Kumar Pinnaka A."/>
            <person name="Shivaji S."/>
        </authorList>
    </citation>
    <scope>NUCLEOTIDE SEQUENCE [LARGE SCALE GENOMIC DNA]</scope>
    <source>
        <strain evidence="6 7">CMS 56</strain>
    </source>
</reference>
<evidence type="ECO:0000256" key="2">
    <source>
        <dbReference type="ARBA" id="ARBA00022490"/>
    </source>
</evidence>
<protein>
    <submittedName>
        <fullName evidence="6">Ribosomal-protein-S18p-alanine acetyltransferase</fullName>
        <ecNumber evidence="6">2.3.1.-</ecNumber>
    </submittedName>
</protein>
<evidence type="ECO:0000256" key="3">
    <source>
        <dbReference type="ARBA" id="ARBA00022679"/>
    </source>
</evidence>
<feature type="domain" description="N-acetyltransferase" evidence="5">
    <location>
        <begin position="7"/>
        <end position="164"/>
    </location>
</feature>
<dbReference type="NCBIfam" id="TIGR01575">
    <property type="entry name" value="rimI"/>
    <property type="match status" value="1"/>
</dbReference>
<keyword evidence="2" id="KW-0963">Cytoplasm</keyword>
<evidence type="ECO:0000259" key="5">
    <source>
        <dbReference type="PROSITE" id="PS51186"/>
    </source>
</evidence>
<dbReference type="RefSeq" id="WP_021813296.1">
    <property type="nucleotide sequence ID" value="NZ_AUSW01000014.1"/>
</dbReference>
<evidence type="ECO:0000313" key="6">
    <source>
        <dbReference type="EMBL" id="ERL56355.1"/>
    </source>
</evidence>
<dbReference type="PANTHER" id="PTHR43420:SF44">
    <property type="entry name" value="ACETYLTRANSFERASE YPEA"/>
    <property type="match status" value="1"/>
</dbReference>
<comment type="similarity">
    <text evidence="1">Belongs to the acetyltransferase family. RimI subfamily.</text>
</comment>
<sequence>MFTIAHLPISTAKRQQVIQAVANIEALVQQHDMWIYQTLAELLEQDSINMLIVYEQAPSAIIIDNKVIGYCLYQLVFEQAEILRIGTHPDYQRQGIASRLFTKLNSELIQGQVESLLLEVRADNVPAIALYEQQAFAVIHKRKGYYHLLDQPAVDALIMQRVYTQGD</sequence>
<dbReference type="InterPro" id="IPR016181">
    <property type="entry name" value="Acyl_CoA_acyltransferase"/>
</dbReference>
<dbReference type="GO" id="GO:0008080">
    <property type="term" value="F:N-acetyltransferase activity"/>
    <property type="evidence" value="ECO:0007669"/>
    <property type="project" value="InterPro"/>
</dbReference>
<dbReference type="PROSITE" id="PS51186">
    <property type="entry name" value="GNAT"/>
    <property type="match status" value="1"/>
</dbReference>
<keyword evidence="3 6" id="KW-0808">Transferase</keyword>
<dbReference type="eggNOG" id="COG0456">
    <property type="taxonomic scope" value="Bacteria"/>
</dbReference>
<dbReference type="Proteomes" id="UP000016761">
    <property type="component" value="Unassembled WGS sequence"/>
</dbReference>
<dbReference type="EMBL" id="AUSW01000014">
    <property type="protein sequence ID" value="ERL56355.1"/>
    <property type="molecule type" value="Genomic_DNA"/>
</dbReference>
<comment type="caution">
    <text evidence="6">The sequence shown here is derived from an EMBL/GenBank/DDBJ whole genome shotgun (WGS) entry which is preliminary data.</text>
</comment>
<dbReference type="STRING" id="1354303.M917_0633"/>
<keyword evidence="7" id="KW-1185">Reference proteome</keyword>
<organism evidence="6 7">
    <name type="scientific">Psychrobacter aquaticus CMS 56</name>
    <dbReference type="NCBI Taxonomy" id="1354303"/>
    <lineage>
        <taxon>Bacteria</taxon>
        <taxon>Pseudomonadati</taxon>
        <taxon>Pseudomonadota</taxon>
        <taxon>Gammaproteobacteria</taxon>
        <taxon>Moraxellales</taxon>
        <taxon>Moraxellaceae</taxon>
        <taxon>Psychrobacter</taxon>
    </lineage>
</organism>
<dbReference type="EC" id="2.3.1.-" evidence="6"/>
<gene>
    <name evidence="6" type="ORF">M917_0633</name>
</gene>
<dbReference type="PATRIC" id="fig|1354303.4.peg.622"/>
<dbReference type="Pfam" id="PF00583">
    <property type="entry name" value="Acetyltransf_1"/>
    <property type="match status" value="1"/>
</dbReference>
<name>U4T611_9GAMM</name>
<evidence type="ECO:0000313" key="7">
    <source>
        <dbReference type="Proteomes" id="UP000016761"/>
    </source>
</evidence>
<proteinExistence type="inferred from homology"/>
<accession>U4T611</accession>
<evidence type="ECO:0000256" key="1">
    <source>
        <dbReference type="ARBA" id="ARBA00005395"/>
    </source>
</evidence>
<dbReference type="InterPro" id="IPR050680">
    <property type="entry name" value="YpeA/RimI_acetyltransf"/>
</dbReference>
<dbReference type="Gene3D" id="3.40.630.30">
    <property type="match status" value="1"/>
</dbReference>
<dbReference type="SUPFAM" id="SSF55729">
    <property type="entry name" value="Acyl-CoA N-acyltransferases (Nat)"/>
    <property type="match status" value="1"/>
</dbReference>
<dbReference type="AlphaFoldDB" id="U4T611"/>
<keyword evidence="4 6" id="KW-0012">Acyltransferase</keyword>